<evidence type="ECO:0000256" key="7">
    <source>
        <dbReference type="ARBA" id="ARBA00023004"/>
    </source>
</evidence>
<comment type="similarity">
    <text evidence="10">Belongs to the 4Fe4S bacterial-type ferredoxin family. RnfB subfamily.</text>
</comment>
<dbReference type="InterPro" id="IPR010207">
    <property type="entry name" value="Elect_transpt_cplx_RnfB/RsxB"/>
</dbReference>
<dbReference type="PROSITE" id="PS51379">
    <property type="entry name" value="4FE4S_FER_2"/>
    <property type="match status" value="1"/>
</dbReference>
<evidence type="ECO:0000256" key="2">
    <source>
        <dbReference type="ARBA" id="ARBA00022485"/>
    </source>
</evidence>
<dbReference type="GO" id="GO:0046872">
    <property type="term" value="F:metal ion binding"/>
    <property type="evidence" value="ECO:0007669"/>
    <property type="project" value="UniProtKB-KW"/>
</dbReference>
<feature type="binding site" evidence="10">
    <location>
        <position position="54"/>
    </location>
    <ligand>
        <name>[4Fe-4S] cluster</name>
        <dbReference type="ChEBI" id="CHEBI:49883"/>
        <label>1</label>
    </ligand>
</feature>
<feature type="binding site" evidence="10">
    <location>
        <position position="46"/>
    </location>
    <ligand>
        <name>[4Fe-4S] cluster</name>
        <dbReference type="ChEBI" id="CHEBI:49883"/>
        <label>1</label>
    </ligand>
</feature>
<dbReference type="HAMAP" id="MF_00463">
    <property type="entry name" value="RsxB_RnfB"/>
    <property type="match status" value="1"/>
</dbReference>
<dbReference type="InterPro" id="IPR050395">
    <property type="entry name" value="4Fe4S_Ferredoxin_RnfB"/>
</dbReference>
<evidence type="ECO:0000256" key="8">
    <source>
        <dbReference type="ARBA" id="ARBA00023014"/>
    </source>
</evidence>
<feature type="binding site" evidence="10">
    <location>
        <position position="138"/>
    </location>
    <ligand>
        <name>[4Fe-4S] cluster</name>
        <dbReference type="ChEBI" id="CHEBI:49883"/>
        <label>2</label>
    </ligand>
</feature>
<dbReference type="Gene3D" id="3.30.70.20">
    <property type="match status" value="1"/>
</dbReference>
<gene>
    <name evidence="10" type="primary">rnfB</name>
    <name evidence="13" type="ORF">KDA27_00845</name>
</gene>
<evidence type="ECO:0000313" key="13">
    <source>
        <dbReference type="EMBL" id="MCA9754319.1"/>
    </source>
</evidence>
<evidence type="ECO:0000256" key="5">
    <source>
        <dbReference type="ARBA" id="ARBA00022967"/>
    </source>
</evidence>
<dbReference type="EMBL" id="JAGQHS010000002">
    <property type="protein sequence ID" value="MCA9754319.1"/>
    <property type="molecule type" value="Genomic_DNA"/>
</dbReference>
<evidence type="ECO:0000256" key="10">
    <source>
        <dbReference type="HAMAP-Rule" id="MF_00463"/>
    </source>
</evidence>
<evidence type="ECO:0000256" key="3">
    <source>
        <dbReference type="ARBA" id="ARBA00022723"/>
    </source>
</evidence>
<feature type="region of interest" description="Hydrophobic" evidence="10">
    <location>
        <begin position="1"/>
        <end position="23"/>
    </location>
</feature>
<dbReference type="PROSITE" id="PS51656">
    <property type="entry name" value="4FE4S"/>
    <property type="match status" value="1"/>
</dbReference>
<keyword evidence="10" id="KW-1003">Cell membrane</keyword>
<comment type="function">
    <text evidence="10">Part of a membrane-bound complex that couples electron transfer with translocation of ions across the membrane.</text>
</comment>
<dbReference type="SUPFAM" id="SSF54862">
    <property type="entry name" value="4Fe-4S ferredoxins"/>
    <property type="match status" value="1"/>
</dbReference>
<evidence type="ECO:0000256" key="6">
    <source>
        <dbReference type="ARBA" id="ARBA00022982"/>
    </source>
</evidence>
<comment type="caution">
    <text evidence="10">Lacks conserved residue(s) required for the propagation of feature annotation.</text>
</comment>
<proteinExistence type="inferred from homology"/>
<comment type="cofactor">
    <cofactor evidence="10">
        <name>[4Fe-4S] cluster</name>
        <dbReference type="ChEBI" id="CHEBI:49883"/>
    </cofactor>
    <text evidence="10">Binds 3 [4Fe-4S] clusters.</text>
</comment>
<keyword evidence="9 10" id="KW-0472">Membrane</keyword>
<sequence length="285" mass="29688">MLVAAATLAGLGLFFAALLAVAHRFLHVEEDPRLDILEGKLPGSNCGACGSPGCRAFAERLLNGSATPSGCTVSSEDATADIAEFLGVDAGVMEKRVARLQCGGGRAQARQIAEYEGMDTCRGAHVLGGGGKGCSWGCLGLADCEVSCDFGAIHMSSNGLPVVDIDKCTACGDCVEACPRDLFVIQPLSHALLVQCKIPLAGEQARALCSVACDACSRCAQDAAPGLIHMDNNLPVVDYTAGGPARPDATFRCPTGAIRWVPFGQFAEDEPEPVVVRQARGRFYV</sequence>
<keyword evidence="4 10" id="KW-0677">Repeat</keyword>
<dbReference type="AlphaFoldDB" id="A0A956NC81"/>
<organism evidence="13 14">
    <name type="scientific">Eiseniibacteriota bacterium</name>
    <dbReference type="NCBI Taxonomy" id="2212470"/>
    <lineage>
        <taxon>Bacteria</taxon>
        <taxon>Candidatus Eiseniibacteriota</taxon>
    </lineage>
</organism>
<comment type="subcellular location">
    <subcellularLocation>
        <location evidence="10">Cell membrane</location>
    </subcellularLocation>
</comment>
<protein>
    <recommendedName>
        <fullName evidence="10">Ion-translocating oxidoreductase complex subunit B</fullName>
        <ecNumber evidence="10">7.-.-.-</ecNumber>
    </recommendedName>
    <alternativeName>
        <fullName evidence="10">Rnf electron transport complex subunit B</fullName>
    </alternativeName>
</protein>
<keyword evidence="3 10" id="KW-0479">Metal-binding</keyword>
<feature type="binding site" evidence="10">
    <location>
        <position position="148"/>
    </location>
    <ligand>
        <name>[4Fe-4S] cluster</name>
        <dbReference type="ChEBI" id="CHEBI:49883"/>
        <label>3</label>
    </ligand>
</feature>
<dbReference type="GO" id="GO:0005886">
    <property type="term" value="C:plasma membrane"/>
    <property type="evidence" value="ECO:0007669"/>
    <property type="project" value="UniProtKB-SubCell"/>
</dbReference>
<dbReference type="PROSITE" id="PS00198">
    <property type="entry name" value="4FE4S_FER_1"/>
    <property type="match status" value="1"/>
</dbReference>
<feature type="binding site" evidence="10">
    <location>
        <position position="178"/>
    </location>
    <ligand>
        <name>[4Fe-4S] cluster</name>
        <dbReference type="ChEBI" id="CHEBI:49883"/>
        <label>2</label>
    </ligand>
</feature>
<feature type="binding site" evidence="10">
    <location>
        <position position="71"/>
    </location>
    <ligand>
        <name>[4Fe-4S] cluster</name>
        <dbReference type="ChEBI" id="CHEBI:49883"/>
        <label>1</label>
    </ligand>
</feature>
<feature type="binding site" evidence="10">
    <location>
        <position position="134"/>
    </location>
    <ligand>
        <name>[4Fe-4S] cluster</name>
        <dbReference type="ChEBI" id="CHEBI:49883"/>
        <label>2</label>
    </ligand>
</feature>
<keyword evidence="2 10" id="KW-0004">4Fe-4S</keyword>
<evidence type="ECO:0000259" key="11">
    <source>
        <dbReference type="PROSITE" id="PS51379"/>
    </source>
</evidence>
<feature type="binding site" evidence="10">
    <location>
        <position position="49"/>
    </location>
    <ligand>
        <name>[4Fe-4S] cluster</name>
        <dbReference type="ChEBI" id="CHEBI:49883"/>
        <label>1</label>
    </ligand>
</feature>
<keyword evidence="7 10" id="KW-0408">Iron</keyword>
<feature type="binding site" evidence="10">
    <location>
        <position position="174"/>
    </location>
    <ligand>
        <name>[4Fe-4S] cluster</name>
        <dbReference type="ChEBI" id="CHEBI:49883"/>
        <label>3</label>
    </ligand>
</feature>
<evidence type="ECO:0000259" key="12">
    <source>
        <dbReference type="PROSITE" id="PS51656"/>
    </source>
</evidence>
<dbReference type="GO" id="GO:0009055">
    <property type="term" value="F:electron transfer activity"/>
    <property type="evidence" value="ECO:0007669"/>
    <property type="project" value="InterPro"/>
</dbReference>
<feature type="binding site" evidence="10">
    <location>
        <position position="144"/>
    </location>
    <ligand>
        <name>[4Fe-4S] cluster</name>
        <dbReference type="ChEBI" id="CHEBI:49883"/>
        <label>2</label>
    </ligand>
</feature>
<dbReference type="Pfam" id="PF12837">
    <property type="entry name" value="Fer4_6"/>
    <property type="match status" value="1"/>
</dbReference>
<dbReference type="GO" id="GO:0051539">
    <property type="term" value="F:4 iron, 4 sulfur cluster binding"/>
    <property type="evidence" value="ECO:0007669"/>
    <property type="project" value="UniProtKB-UniRule"/>
</dbReference>
<dbReference type="InterPro" id="IPR017900">
    <property type="entry name" value="4Fe4S_Fe_S_CS"/>
</dbReference>
<evidence type="ECO:0000256" key="9">
    <source>
        <dbReference type="ARBA" id="ARBA00023136"/>
    </source>
</evidence>
<name>A0A956NC81_UNCEI</name>
<comment type="subunit">
    <text evidence="10">The complex is composed of six subunits: RnfA, RnfB, RnfC, RnfD, RnfE and RnfG.</text>
</comment>
<dbReference type="GO" id="GO:0022900">
    <property type="term" value="P:electron transport chain"/>
    <property type="evidence" value="ECO:0007669"/>
    <property type="project" value="UniProtKB-UniRule"/>
</dbReference>
<feature type="domain" description="4Fe-4S ferredoxin-type" evidence="11">
    <location>
        <begin position="159"/>
        <end position="188"/>
    </location>
</feature>
<evidence type="ECO:0000256" key="1">
    <source>
        <dbReference type="ARBA" id="ARBA00022448"/>
    </source>
</evidence>
<dbReference type="Gene3D" id="1.10.15.40">
    <property type="entry name" value="Electron transport complex subunit B, putative Fe-S cluster"/>
    <property type="match status" value="1"/>
</dbReference>
<dbReference type="PANTHER" id="PTHR43560:SF1">
    <property type="entry name" value="ION-TRANSLOCATING OXIDOREDUCTASE COMPLEX SUBUNIT B"/>
    <property type="match status" value="1"/>
</dbReference>
<feature type="binding site" evidence="10">
    <location>
        <position position="168"/>
    </location>
    <ligand>
        <name>[4Fe-4S] cluster</name>
        <dbReference type="ChEBI" id="CHEBI:49883"/>
        <label>3</label>
    </ligand>
</feature>
<reference evidence="13" key="2">
    <citation type="journal article" date="2021" name="Microbiome">
        <title>Successional dynamics and alternative stable states in a saline activated sludge microbial community over 9 years.</title>
        <authorList>
            <person name="Wang Y."/>
            <person name="Ye J."/>
            <person name="Ju F."/>
            <person name="Liu L."/>
            <person name="Boyd J.A."/>
            <person name="Deng Y."/>
            <person name="Parks D.H."/>
            <person name="Jiang X."/>
            <person name="Yin X."/>
            <person name="Woodcroft B.J."/>
            <person name="Tyson G.W."/>
            <person name="Hugenholtz P."/>
            <person name="Polz M.F."/>
            <person name="Zhang T."/>
        </authorList>
    </citation>
    <scope>NUCLEOTIDE SEQUENCE</scope>
    <source>
        <strain evidence="13">HKST-UBA02</strain>
    </source>
</reference>
<reference evidence="13" key="1">
    <citation type="submission" date="2020-04" db="EMBL/GenBank/DDBJ databases">
        <authorList>
            <person name="Zhang T."/>
        </authorList>
    </citation>
    <scope>NUCLEOTIDE SEQUENCE</scope>
    <source>
        <strain evidence="13">HKST-UBA02</strain>
    </source>
</reference>
<dbReference type="Pfam" id="PF04060">
    <property type="entry name" value="FeS"/>
    <property type="match status" value="1"/>
</dbReference>
<accession>A0A956NC81</accession>
<keyword evidence="1 10" id="KW-0813">Transport</keyword>
<dbReference type="InterPro" id="IPR007202">
    <property type="entry name" value="4Fe-4S_dom"/>
</dbReference>
<evidence type="ECO:0000256" key="4">
    <source>
        <dbReference type="ARBA" id="ARBA00022737"/>
    </source>
</evidence>
<dbReference type="PANTHER" id="PTHR43560">
    <property type="entry name" value="ION-TRANSLOCATING OXIDOREDUCTASE COMPLEX SUBUNIT B"/>
    <property type="match status" value="1"/>
</dbReference>
<dbReference type="InterPro" id="IPR017896">
    <property type="entry name" value="4Fe4S_Fe-S-bd"/>
</dbReference>
<comment type="caution">
    <text evidence="13">The sequence shown here is derived from an EMBL/GenBank/DDBJ whole genome shotgun (WGS) entry which is preliminary data.</text>
</comment>
<dbReference type="EC" id="7.-.-.-" evidence="10"/>
<keyword evidence="8 10" id="KW-0411">Iron-sulfur</keyword>
<evidence type="ECO:0000313" key="14">
    <source>
        <dbReference type="Proteomes" id="UP000739538"/>
    </source>
</evidence>
<keyword evidence="6 10" id="KW-0249">Electron transport</keyword>
<feature type="domain" description="4Fe-4S" evidence="12">
    <location>
        <begin position="29"/>
        <end position="88"/>
    </location>
</feature>
<dbReference type="Proteomes" id="UP000739538">
    <property type="component" value="Unassembled WGS sequence"/>
</dbReference>
<feature type="binding site" evidence="10">
    <location>
        <position position="171"/>
    </location>
    <ligand>
        <name>[4Fe-4S] cluster</name>
        <dbReference type="ChEBI" id="CHEBI:49883"/>
        <label>3</label>
    </ligand>
</feature>
<keyword evidence="5 10" id="KW-1278">Translocase</keyword>